<dbReference type="OrthoDB" id="1928777at2759"/>
<dbReference type="KEGG" id="cten:18248197"/>
<proteinExistence type="predicted"/>
<dbReference type="eggNOG" id="ENOG502S4MM">
    <property type="taxonomic scope" value="Eukaryota"/>
</dbReference>
<accession>G3BC87</accession>
<dbReference type="GeneID" id="18248197"/>
<feature type="region of interest" description="Disordered" evidence="1">
    <location>
        <begin position="358"/>
        <end position="420"/>
    </location>
</feature>
<dbReference type="STRING" id="590646.G3BC87"/>
<gene>
    <name evidence="2" type="ORF">CANTEDRAFT_116164</name>
</gene>
<keyword evidence="3" id="KW-1185">Reference proteome</keyword>
<dbReference type="HOGENOM" id="CLU_026920_0_0_1"/>
<organism evidence="3">
    <name type="scientific">Candida tenuis (strain ATCC 10573 / BCRC 21748 / CBS 615 / JCM 9827 / NBRC 10315 / NRRL Y-1498 / VKM Y-70)</name>
    <name type="common">Yeast</name>
    <name type="synonym">Yamadazyma tenuis</name>
    <dbReference type="NCBI Taxonomy" id="590646"/>
    <lineage>
        <taxon>Eukaryota</taxon>
        <taxon>Fungi</taxon>
        <taxon>Dikarya</taxon>
        <taxon>Ascomycota</taxon>
        <taxon>Saccharomycotina</taxon>
        <taxon>Pichiomycetes</taxon>
        <taxon>Debaryomycetaceae</taxon>
        <taxon>Yamadazyma</taxon>
    </lineage>
</organism>
<dbReference type="EMBL" id="GL996528">
    <property type="protein sequence ID" value="EGV61029.1"/>
    <property type="molecule type" value="Genomic_DNA"/>
</dbReference>
<dbReference type="EMBL" id="GL996528">
    <property type="protein sequence ID" value="EGV61028.1"/>
    <property type="molecule type" value="Genomic_DNA"/>
</dbReference>
<evidence type="ECO:0000313" key="3">
    <source>
        <dbReference type="Proteomes" id="UP000000707"/>
    </source>
</evidence>
<evidence type="ECO:0000256" key="1">
    <source>
        <dbReference type="SAM" id="MobiDB-lite"/>
    </source>
</evidence>
<name>G3BC87_CANTC</name>
<feature type="compositionally biased region" description="Basic and acidic residues" evidence="1">
    <location>
        <begin position="387"/>
        <end position="420"/>
    </location>
</feature>
<sequence length="420" mass="49036">MFGDKEQLSVLEKLQSARVPQTSFPPTHELHKIRASFDYLYVINWLYNFKGYLRLSSEYFDVELFEMELLNLLDPPPLDESVLFINKLKTQIINHLTNSASKFSASDFDMVIKRFFVNTPLGDADTATIFDTLKLSEKFEVLFVILNYLSSLANFRLFLDKTPDVDLSLNAHILKSSDTKNKREDYLLLFNSTKVYKRTIEYPELIVPKKRKDAPEDPEDFFWDQFDVDLAQVSFSVEAWTLDNFNQFIKTHKKNSTFKSLTTNAFQANVVSSEIKKRRIIMNRKKEYQMINLMATRKRSSRIEAKERQKQQDIEDIKAQKEREMRLAIELDKISKPLNYNSNVLSREERLKMRKLNTDYRKDSSQPKSVSPEAVKSETISLTPDIGEAKPNIEEKIEKIEEEIIGHKSTNGEEKPEPIN</sequence>
<reference evidence="2 3" key="1">
    <citation type="journal article" date="2011" name="Proc. Natl. Acad. Sci. U.S.A.">
        <title>Comparative genomics of xylose-fermenting fungi for enhanced biofuel production.</title>
        <authorList>
            <person name="Wohlbach D.J."/>
            <person name="Kuo A."/>
            <person name="Sato T.K."/>
            <person name="Potts K.M."/>
            <person name="Salamov A.A."/>
            <person name="LaButti K.M."/>
            <person name="Sun H."/>
            <person name="Clum A."/>
            <person name="Pangilinan J.L."/>
            <person name="Lindquist E.A."/>
            <person name="Lucas S."/>
            <person name="Lapidus A."/>
            <person name="Jin M."/>
            <person name="Gunawan C."/>
            <person name="Balan V."/>
            <person name="Dale B.E."/>
            <person name="Jeffries T.W."/>
            <person name="Zinkel R."/>
            <person name="Barry K.W."/>
            <person name="Grigoriev I.V."/>
            <person name="Gasch A.P."/>
        </authorList>
    </citation>
    <scope>NUCLEOTIDE SEQUENCE [LARGE SCALE GENOMIC DNA]</scope>
    <source>
        <strain evidence="2">ATCC 10573</strain>
        <strain evidence="3">ATCC 10573 / BCRC 21748 / CBS 615 / JCM 9827 / NBRC 10315 / NRRL Y-1498 / VKM Y-70</strain>
    </source>
</reference>
<protein>
    <submittedName>
        <fullName evidence="2">Uncharacterized protein</fullName>
    </submittedName>
</protein>
<dbReference type="AlphaFoldDB" id="G3BC87"/>
<dbReference type="RefSeq" id="XP_006690243.1">
    <property type="nucleotide sequence ID" value="XM_006690180.1"/>
</dbReference>
<evidence type="ECO:0000313" key="2">
    <source>
        <dbReference type="EMBL" id="EGV61028.1"/>
    </source>
</evidence>
<dbReference type="Proteomes" id="UP000000707">
    <property type="component" value="Unassembled WGS sequence"/>
</dbReference>